<proteinExistence type="predicted"/>
<dbReference type="Proteomes" id="UP000003174">
    <property type="component" value="Unassembled WGS sequence"/>
</dbReference>
<comment type="caution">
    <text evidence="1">The sequence shown here is derived from an EMBL/GenBank/DDBJ whole genome shotgun (WGS) entry which is preliminary data.</text>
</comment>
<reference evidence="1 2" key="1">
    <citation type="submission" date="2009-01" db="EMBL/GenBank/DDBJ databases">
        <authorList>
            <person name="Fulton L."/>
            <person name="Clifton S."/>
            <person name="Fulton B."/>
            <person name="Xu J."/>
            <person name="Minx P."/>
            <person name="Pepin K.H."/>
            <person name="Johnson M."/>
            <person name="Bhonagiri V."/>
            <person name="Nash W.E."/>
            <person name="Mardis E.R."/>
            <person name="Wilson R.K."/>
        </authorList>
    </citation>
    <scope>NUCLEOTIDE SEQUENCE [LARGE SCALE GENOMIC DNA]</scope>
    <source>
        <strain evidence="1 2">DSM 3353</strain>
    </source>
</reference>
<dbReference type="EMBL" id="ACEP01000047">
    <property type="protein sequence ID" value="EEG37262.1"/>
    <property type="molecule type" value="Genomic_DNA"/>
</dbReference>
<gene>
    <name evidence="1" type="ORF">EUBHAL_00935</name>
</gene>
<accession>C0EU51</accession>
<reference evidence="1 2" key="2">
    <citation type="submission" date="2009-02" db="EMBL/GenBank/DDBJ databases">
        <title>Draft genome sequence of Eubacterium hallii (DSM 3353).</title>
        <authorList>
            <person name="Sudarsanam P."/>
            <person name="Ley R."/>
            <person name="Guruge J."/>
            <person name="Turnbaugh P.J."/>
            <person name="Mahowald M."/>
            <person name="Liep D."/>
            <person name="Gordon J."/>
        </authorList>
    </citation>
    <scope>NUCLEOTIDE SEQUENCE [LARGE SCALE GENOMIC DNA]</scope>
    <source>
        <strain evidence="1 2">DSM 3353</strain>
    </source>
</reference>
<dbReference type="AlphaFoldDB" id="C0EU51"/>
<sequence length="45" mass="5168">MKKHNVAGGMETSYFSRPSGQLLLKLPFLFLYSKSTEAEEKVYKL</sequence>
<evidence type="ECO:0000313" key="2">
    <source>
        <dbReference type="Proteomes" id="UP000003174"/>
    </source>
</evidence>
<organism evidence="1 2">
    <name type="scientific">Anaerobutyricum hallii DSM 3353</name>
    <dbReference type="NCBI Taxonomy" id="411469"/>
    <lineage>
        <taxon>Bacteria</taxon>
        <taxon>Bacillati</taxon>
        <taxon>Bacillota</taxon>
        <taxon>Clostridia</taxon>
        <taxon>Lachnospirales</taxon>
        <taxon>Lachnospiraceae</taxon>
        <taxon>Anaerobutyricum</taxon>
    </lineage>
</organism>
<name>C0EU51_9FIRM</name>
<evidence type="ECO:0000313" key="1">
    <source>
        <dbReference type="EMBL" id="EEG37262.1"/>
    </source>
</evidence>
<protein>
    <submittedName>
        <fullName evidence="1">Uncharacterized protein</fullName>
    </submittedName>
</protein>